<reference evidence="11 12" key="1">
    <citation type="submission" date="2016-04" db="EMBL/GenBank/DDBJ databases">
        <title>Draft genome sequence of freshwater magnetotactic bacteria Magnetospirillum marisnigri SP-1 and Magnetospirillum moscoviense BB-1.</title>
        <authorList>
            <person name="Koziaeva V."/>
            <person name="Dziuba M.V."/>
            <person name="Ivanov T.M."/>
            <person name="Kuznetsov B."/>
            <person name="Grouzdev D.S."/>
        </authorList>
    </citation>
    <scope>NUCLEOTIDE SEQUENCE [LARGE SCALE GENOMIC DNA]</scope>
    <source>
        <strain evidence="11 12">BB-1</strain>
    </source>
</reference>
<evidence type="ECO:0000256" key="3">
    <source>
        <dbReference type="ARBA" id="ARBA00022723"/>
    </source>
</evidence>
<dbReference type="InterPro" id="IPR019734">
    <property type="entry name" value="TPR_rpt"/>
</dbReference>
<keyword evidence="6" id="KW-0482">Metalloprotease</keyword>
<dbReference type="PANTHER" id="PTHR22726">
    <property type="entry name" value="METALLOENDOPEPTIDASE OMA1"/>
    <property type="match status" value="1"/>
</dbReference>
<evidence type="ECO:0000256" key="2">
    <source>
        <dbReference type="ARBA" id="ARBA00022670"/>
    </source>
</evidence>
<dbReference type="Gene3D" id="1.25.40.10">
    <property type="entry name" value="Tetratricopeptide repeat domain"/>
    <property type="match status" value="1"/>
</dbReference>
<feature type="domain" description="Cytochrome c-type biogenesis protein H TPR" evidence="10">
    <location>
        <begin position="293"/>
        <end position="401"/>
    </location>
</feature>
<evidence type="ECO:0000256" key="4">
    <source>
        <dbReference type="ARBA" id="ARBA00022801"/>
    </source>
</evidence>
<feature type="repeat" description="TPR" evidence="7">
    <location>
        <begin position="309"/>
        <end position="342"/>
    </location>
</feature>
<dbReference type="OrthoDB" id="9814887at2"/>
<dbReference type="RefSeq" id="WP_068499871.1">
    <property type="nucleotide sequence ID" value="NZ_LWQU01000134.1"/>
</dbReference>
<feature type="domain" description="Peptidase M48" evidence="9">
    <location>
        <begin position="42"/>
        <end position="227"/>
    </location>
</feature>
<keyword evidence="4" id="KW-0378">Hydrolase</keyword>
<dbReference type="Pfam" id="PF23914">
    <property type="entry name" value="TPR_CcmH_CycH"/>
    <property type="match status" value="1"/>
</dbReference>
<dbReference type="InterPro" id="IPR011990">
    <property type="entry name" value="TPR-like_helical_dom_sf"/>
</dbReference>
<evidence type="ECO:0000313" key="11">
    <source>
        <dbReference type="EMBL" id="OAN50902.1"/>
    </source>
</evidence>
<dbReference type="InterPro" id="IPR056413">
    <property type="entry name" value="TPR_CcmH_CycH"/>
</dbReference>
<evidence type="ECO:0000256" key="5">
    <source>
        <dbReference type="ARBA" id="ARBA00022833"/>
    </source>
</evidence>
<keyword evidence="7" id="KW-0802">TPR repeat</keyword>
<dbReference type="Gene3D" id="3.30.2010.10">
    <property type="entry name" value="Metalloproteases ('zincins'), catalytic domain"/>
    <property type="match status" value="1"/>
</dbReference>
<gene>
    <name evidence="11" type="ORF">A6A05_11585</name>
</gene>
<dbReference type="GO" id="GO:0004222">
    <property type="term" value="F:metalloendopeptidase activity"/>
    <property type="evidence" value="ECO:0007669"/>
    <property type="project" value="InterPro"/>
</dbReference>
<evidence type="ECO:0000256" key="8">
    <source>
        <dbReference type="SAM" id="SignalP"/>
    </source>
</evidence>
<dbReference type="AlphaFoldDB" id="A0A178MQ06"/>
<dbReference type="CDD" id="cd07324">
    <property type="entry name" value="M48C_Oma1-like"/>
    <property type="match status" value="1"/>
</dbReference>
<feature type="signal peptide" evidence="8">
    <location>
        <begin position="1"/>
        <end position="23"/>
    </location>
</feature>
<evidence type="ECO:0000256" key="6">
    <source>
        <dbReference type="ARBA" id="ARBA00023049"/>
    </source>
</evidence>
<keyword evidence="2" id="KW-0645">Protease</keyword>
<keyword evidence="8" id="KW-0732">Signal</keyword>
<dbReference type="SUPFAM" id="SSF48452">
    <property type="entry name" value="TPR-like"/>
    <property type="match status" value="1"/>
</dbReference>
<dbReference type="PANTHER" id="PTHR22726:SF1">
    <property type="entry name" value="METALLOENDOPEPTIDASE OMA1, MITOCHONDRIAL"/>
    <property type="match status" value="1"/>
</dbReference>
<proteinExistence type="predicted"/>
<dbReference type="STRING" id="1437059.A6A05_11585"/>
<name>A0A178MQ06_9PROT</name>
<evidence type="ECO:0000256" key="7">
    <source>
        <dbReference type="PROSITE-ProRule" id="PRU00339"/>
    </source>
</evidence>
<organism evidence="11 12">
    <name type="scientific">Magnetospirillum moscoviense</name>
    <dbReference type="NCBI Taxonomy" id="1437059"/>
    <lineage>
        <taxon>Bacteria</taxon>
        <taxon>Pseudomonadati</taxon>
        <taxon>Pseudomonadota</taxon>
        <taxon>Alphaproteobacteria</taxon>
        <taxon>Rhodospirillales</taxon>
        <taxon>Rhodospirillaceae</taxon>
        <taxon>Magnetospirillum</taxon>
    </lineage>
</organism>
<dbReference type="GO" id="GO:0051603">
    <property type="term" value="P:proteolysis involved in protein catabolic process"/>
    <property type="evidence" value="ECO:0007669"/>
    <property type="project" value="TreeGrafter"/>
</dbReference>
<evidence type="ECO:0000313" key="12">
    <source>
        <dbReference type="Proteomes" id="UP000078543"/>
    </source>
</evidence>
<dbReference type="Pfam" id="PF01435">
    <property type="entry name" value="Peptidase_M48"/>
    <property type="match status" value="1"/>
</dbReference>
<dbReference type="GO" id="GO:0046872">
    <property type="term" value="F:metal ion binding"/>
    <property type="evidence" value="ECO:0007669"/>
    <property type="project" value="UniProtKB-KW"/>
</dbReference>
<comment type="cofactor">
    <cofactor evidence="1">
        <name>Zn(2+)</name>
        <dbReference type="ChEBI" id="CHEBI:29105"/>
    </cofactor>
</comment>
<dbReference type="InterPro" id="IPR001915">
    <property type="entry name" value="Peptidase_M48"/>
</dbReference>
<keyword evidence="5" id="KW-0862">Zinc</keyword>
<evidence type="ECO:0000256" key="1">
    <source>
        <dbReference type="ARBA" id="ARBA00001947"/>
    </source>
</evidence>
<accession>A0A178MQ06</accession>
<keyword evidence="12" id="KW-1185">Reference proteome</keyword>
<feature type="chain" id="PRO_5008092133" evidence="8">
    <location>
        <begin position="24"/>
        <end position="458"/>
    </location>
</feature>
<evidence type="ECO:0000259" key="10">
    <source>
        <dbReference type="Pfam" id="PF23914"/>
    </source>
</evidence>
<dbReference type="Proteomes" id="UP000078543">
    <property type="component" value="Unassembled WGS sequence"/>
</dbReference>
<dbReference type="EMBL" id="LWQU01000134">
    <property type="protein sequence ID" value="OAN50902.1"/>
    <property type="molecule type" value="Genomic_DNA"/>
</dbReference>
<evidence type="ECO:0000259" key="9">
    <source>
        <dbReference type="Pfam" id="PF01435"/>
    </source>
</evidence>
<comment type="caution">
    <text evidence="11">The sequence shown here is derived from an EMBL/GenBank/DDBJ whole genome shotgun (WGS) entry which is preliminary data.</text>
</comment>
<protein>
    <submittedName>
        <fullName evidence="11">Peptidase</fullName>
    </submittedName>
</protein>
<dbReference type="InterPro" id="IPR051156">
    <property type="entry name" value="Mito/Outer_Membr_Metalloprot"/>
</dbReference>
<keyword evidence="3" id="KW-0479">Metal-binding</keyword>
<sequence>MLTRIILLSFLVLTLMMPGAAHAQQGQPKRSFIRDAEVENTIRTFTTPLFQAAGLAPDSVRLHLMVDPSLNAFVAGGLNMFIHTGLLIRADSPGQLIGVLAHETGHIAGGHLARIQDAAGNASTEALIGMLLGAAVGAATGRADAGAAVMLGSQELAVRNFLTYTRGEESSADQAALRFLDGTGQSSKGLAEFFEILGDQELLVTTRQDPYVRTHPLTRDRISAVRDHVAKSSFSNIPPRPEWVEMQRRMRGKLFAFIEPPFRTLTRYKDNDASLEARYARAIALYRKPDMAAALPAIDALLAERPKDPYFWELKGQMLFENGRGTEALAPYAKAVELLPESALMRIQLAQVQIEQEDPALLAEAQKHLALAVHQEPDNRTGWRLLAIAHGRDGNEGMAAYAMAEQALIEGRLPDASFHAGKAERLLPKTGEIWLRIQDIKERAAQAADEQKGQRRRR</sequence>
<dbReference type="PROSITE" id="PS50005">
    <property type="entry name" value="TPR"/>
    <property type="match status" value="1"/>
</dbReference>
<dbReference type="GO" id="GO:0016020">
    <property type="term" value="C:membrane"/>
    <property type="evidence" value="ECO:0007669"/>
    <property type="project" value="TreeGrafter"/>
</dbReference>